<gene>
    <name evidence="2" type="ORF">P7H59_10850</name>
</gene>
<evidence type="ECO:0000313" key="2">
    <source>
        <dbReference type="EMBL" id="MDT2828937.1"/>
    </source>
</evidence>
<proteinExistence type="inferred from homology"/>
<sequence length="71" mass="8171">MFKKYENLNYLTYTNKEFINENIIVRQFVGRLLEETNIGDYTSMISQITDSANITGIGHHLLDPADCLNSE</sequence>
<name>A0ABU3FVK3_9ENTE</name>
<keyword evidence="3" id="KW-1185">Reference proteome</keyword>
<evidence type="ECO:0000313" key="3">
    <source>
        <dbReference type="Proteomes" id="UP001265301"/>
    </source>
</evidence>
<evidence type="ECO:0000256" key="1">
    <source>
        <dbReference type="ARBA" id="ARBA00007529"/>
    </source>
</evidence>
<organism evidence="2 3">
    <name type="scientific">Enterococcus viikkiensis</name>
    <dbReference type="NCBI Taxonomy" id="930854"/>
    <lineage>
        <taxon>Bacteria</taxon>
        <taxon>Bacillati</taxon>
        <taxon>Bacillota</taxon>
        <taxon>Bacilli</taxon>
        <taxon>Lactobacillales</taxon>
        <taxon>Enterococcaceae</taxon>
        <taxon>Enterococcus</taxon>
    </lineage>
</organism>
<dbReference type="Gene3D" id="3.10.310.10">
    <property type="entry name" value="Diaminopimelate Epimerase, Chain A, domain 1"/>
    <property type="match status" value="2"/>
</dbReference>
<dbReference type="RefSeq" id="WP_376716750.1">
    <property type="nucleotide sequence ID" value="NZ_JARQBN010000023.1"/>
</dbReference>
<reference evidence="2 3" key="1">
    <citation type="submission" date="2023-03" db="EMBL/GenBank/DDBJ databases">
        <authorList>
            <person name="Shen W."/>
            <person name="Cai J."/>
        </authorList>
    </citation>
    <scope>NUCLEOTIDE SEQUENCE [LARGE SCALE GENOMIC DNA]</scope>
    <source>
        <strain evidence="2 3">B101</strain>
    </source>
</reference>
<dbReference type="EMBL" id="JARQBN010000023">
    <property type="protein sequence ID" value="MDT2828937.1"/>
    <property type="molecule type" value="Genomic_DNA"/>
</dbReference>
<protein>
    <submittedName>
        <fullName evidence="2">Proline racemase family protein</fullName>
    </submittedName>
</protein>
<accession>A0ABU3FVK3</accession>
<dbReference type="SUPFAM" id="SSF54506">
    <property type="entry name" value="Diaminopimelate epimerase-like"/>
    <property type="match status" value="1"/>
</dbReference>
<dbReference type="Proteomes" id="UP001265301">
    <property type="component" value="Unassembled WGS sequence"/>
</dbReference>
<dbReference type="InterPro" id="IPR008794">
    <property type="entry name" value="Pro_racemase_fam"/>
</dbReference>
<comment type="similarity">
    <text evidence="1">Belongs to the proline racemase family.</text>
</comment>
<dbReference type="Pfam" id="PF05544">
    <property type="entry name" value="Pro_racemase"/>
    <property type="match status" value="1"/>
</dbReference>
<comment type="caution">
    <text evidence="2">The sequence shown here is derived from an EMBL/GenBank/DDBJ whole genome shotgun (WGS) entry which is preliminary data.</text>
</comment>